<dbReference type="AlphaFoldDB" id="A0A0K1EA37"/>
<evidence type="ECO:0000313" key="2">
    <source>
        <dbReference type="EMBL" id="AKT37741.1"/>
    </source>
</evidence>
<dbReference type="STRING" id="52.CMC5_018830"/>
<gene>
    <name evidence="2" type="ORF">CMC5_018830</name>
</gene>
<feature type="domain" description="CobQ/CobB/MinD/ParA nucleotide binding" evidence="1">
    <location>
        <begin position="5"/>
        <end position="190"/>
    </location>
</feature>
<keyword evidence="3" id="KW-1185">Reference proteome</keyword>
<dbReference type="InterPro" id="IPR050678">
    <property type="entry name" value="DNA_Partitioning_ATPase"/>
</dbReference>
<protein>
    <recommendedName>
        <fullName evidence="1">CobQ/CobB/MinD/ParA nucleotide binding domain-containing protein</fullName>
    </recommendedName>
</protein>
<dbReference type="NCBIfam" id="NF047398">
    <property type="entry name" value="AAA_KGGVGR"/>
    <property type="match status" value="1"/>
</dbReference>
<evidence type="ECO:0000313" key="3">
    <source>
        <dbReference type="Proteomes" id="UP000067626"/>
    </source>
</evidence>
<dbReference type="SUPFAM" id="SSF52540">
    <property type="entry name" value="P-loop containing nucleoside triphosphate hydrolases"/>
    <property type="match status" value="1"/>
</dbReference>
<dbReference type="KEGG" id="ccro:CMC5_018830"/>
<dbReference type="EMBL" id="CP012159">
    <property type="protein sequence ID" value="AKT37741.1"/>
    <property type="molecule type" value="Genomic_DNA"/>
</dbReference>
<proteinExistence type="predicted"/>
<dbReference type="RefSeq" id="WP_050430066.1">
    <property type="nucleotide sequence ID" value="NZ_CP012159.1"/>
</dbReference>
<dbReference type="PANTHER" id="PTHR13696:SF52">
    <property type="entry name" value="PARA FAMILY PROTEIN CT_582"/>
    <property type="match status" value="1"/>
</dbReference>
<accession>A0A0K1EA37</accession>
<organism evidence="2 3">
    <name type="scientific">Chondromyces crocatus</name>
    <dbReference type="NCBI Taxonomy" id="52"/>
    <lineage>
        <taxon>Bacteria</taxon>
        <taxon>Pseudomonadati</taxon>
        <taxon>Myxococcota</taxon>
        <taxon>Polyangia</taxon>
        <taxon>Polyangiales</taxon>
        <taxon>Polyangiaceae</taxon>
        <taxon>Chondromyces</taxon>
    </lineage>
</organism>
<evidence type="ECO:0000259" key="1">
    <source>
        <dbReference type="Pfam" id="PF01656"/>
    </source>
</evidence>
<dbReference type="Proteomes" id="UP000067626">
    <property type="component" value="Chromosome"/>
</dbReference>
<dbReference type="Gene3D" id="3.40.50.300">
    <property type="entry name" value="P-loop containing nucleotide triphosphate hydrolases"/>
    <property type="match status" value="1"/>
</dbReference>
<sequence length="346" mass="37856">MLRVTFYSYKGGVGRTLALLNVAAILARQGRKVVAVDLDLEAPGFGLSSLTRRPQAEQPRGVSDFLLGRRLGTNKELEASAYAYPVLSSYCHENLWLMPAGQRANELADLIPSLYDDLDDPSARLFDLLVAEVHHALKPDYLLFDSRTGTADIAGVCTLELPQVLVAVCGLNEQNVEGMANMLEQTRDFRQQASLPEVATLLVLSPVPVLPQASGSATVSMARDAAKSIVARHASNYLRGASEMAFSGLRSPEERLLADRLEDVQRRIMAPIYQEFGPGLASFPSLRHPDLLHILNYDPMVPLTGELQVTRNSHLASGYRELAMSLARASTRDAEMVLVDFPQDGL</sequence>
<dbReference type="Pfam" id="PF01656">
    <property type="entry name" value="CbiA"/>
    <property type="match status" value="1"/>
</dbReference>
<dbReference type="InterPro" id="IPR027417">
    <property type="entry name" value="P-loop_NTPase"/>
</dbReference>
<reference evidence="2 3" key="1">
    <citation type="submission" date="2015-07" db="EMBL/GenBank/DDBJ databases">
        <title>Genome analysis of myxobacterium Chondromyces crocatus Cm c5 reveals a high potential for natural compound synthesis and the genetic basis for the loss of fruiting body formation.</title>
        <authorList>
            <person name="Zaburannyi N."/>
            <person name="Bunk B."/>
            <person name="Maier J."/>
            <person name="Overmann J."/>
            <person name="Mueller R."/>
        </authorList>
    </citation>
    <scope>NUCLEOTIDE SEQUENCE [LARGE SCALE GENOMIC DNA]</scope>
    <source>
        <strain evidence="2 3">Cm c5</strain>
    </source>
</reference>
<dbReference type="PANTHER" id="PTHR13696">
    <property type="entry name" value="P-LOOP CONTAINING NUCLEOSIDE TRIPHOSPHATE HYDROLASE"/>
    <property type="match status" value="1"/>
</dbReference>
<name>A0A0K1EA37_CHOCO</name>
<dbReference type="OrthoDB" id="580767at2"/>
<dbReference type="InterPro" id="IPR002586">
    <property type="entry name" value="CobQ/CobB/MinD/ParA_Nub-bd_dom"/>
</dbReference>